<sequence>MTTRETDMLIVGAGFSGLIMAMEARRRGLSQIDILEKADDIGGTWRENTYPGVACDVPSHLYSMASHPNPEWTTAYASGWEIQDYLQGVARDENLYDLCHFGQTLHAARWDGTRWQVETTEGSHWSARFLVSAIGALHVPNIPAIPGTDSFPGPAFHSARWDHNVDLAGQRVAVVGTGASAVQFVPEIAPRAGRITIFQRTPPYVLPRPDGPIAPWVRRLYARLPLLPRLRRALIYALFELRHAVFRGKPKAVDFAVRMWRRALTDAISDPQEQAILTPPYRIGCKRILSSNDWYPTLARDNVEVIPHGVERIEGGTLIAADGTRVEADVLIWGTGFHVTDAAERLDITGPDGLTIRQAWADGMSAHLGTAVAGFPNFFILLGPHTGLGHNSVVLMIEAQVEHIGRLLQAMQDSDLATITPKPQAQAAFEAEMQERLTDSVWQAGGCTSWYQDNKGRNTTLWPGTVGEYRKRMAGAGLEQYLTSPSSHL</sequence>
<dbReference type="AlphaFoldDB" id="A0A1G6LRY2"/>
<dbReference type="InterPro" id="IPR036188">
    <property type="entry name" value="FAD/NAD-bd_sf"/>
</dbReference>
<dbReference type="Pfam" id="PF13738">
    <property type="entry name" value="Pyr_redox_3"/>
    <property type="match status" value="1"/>
</dbReference>
<dbReference type="SUPFAM" id="SSF51905">
    <property type="entry name" value="FAD/NAD(P)-binding domain"/>
    <property type="match status" value="1"/>
</dbReference>
<evidence type="ECO:0000313" key="1">
    <source>
        <dbReference type="EMBL" id="SDC45525.1"/>
    </source>
</evidence>
<keyword evidence="2" id="KW-1185">Reference proteome</keyword>
<dbReference type="EMBL" id="FMZV01000002">
    <property type="protein sequence ID" value="SDC45525.1"/>
    <property type="molecule type" value="Genomic_DNA"/>
</dbReference>
<proteinExistence type="predicted"/>
<dbReference type="Proteomes" id="UP000199628">
    <property type="component" value="Unassembled WGS sequence"/>
</dbReference>
<dbReference type="InterPro" id="IPR051209">
    <property type="entry name" value="FAD-bind_Monooxygenase_sf"/>
</dbReference>
<dbReference type="RefSeq" id="WP_093027866.1">
    <property type="nucleotide sequence ID" value="NZ_FMZV01000002.1"/>
</dbReference>
<evidence type="ECO:0000313" key="2">
    <source>
        <dbReference type="Proteomes" id="UP000199628"/>
    </source>
</evidence>
<gene>
    <name evidence="1" type="ORF">SAMN04488239_102304</name>
</gene>
<dbReference type="Gene3D" id="3.50.50.60">
    <property type="entry name" value="FAD/NAD(P)-binding domain"/>
    <property type="match status" value="2"/>
</dbReference>
<organism evidence="1 2">
    <name type="scientific">Ruegeria marina</name>
    <dbReference type="NCBI Taxonomy" id="639004"/>
    <lineage>
        <taxon>Bacteria</taxon>
        <taxon>Pseudomonadati</taxon>
        <taxon>Pseudomonadota</taxon>
        <taxon>Alphaproteobacteria</taxon>
        <taxon>Rhodobacterales</taxon>
        <taxon>Roseobacteraceae</taxon>
        <taxon>Ruegeria</taxon>
    </lineage>
</organism>
<dbReference type="PANTHER" id="PTHR42877:SF4">
    <property type="entry name" value="FAD_NAD(P)-BINDING DOMAIN-CONTAINING PROTEIN-RELATED"/>
    <property type="match status" value="1"/>
</dbReference>
<dbReference type="PRINTS" id="PR00411">
    <property type="entry name" value="PNDRDTASEI"/>
</dbReference>
<dbReference type="STRING" id="639004.SAMN04488239_102304"/>
<reference evidence="2" key="1">
    <citation type="submission" date="2016-10" db="EMBL/GenBank/DDBJ databases">
        <authorList>
            <person name="Varghese N."/>
            <person name="Submissions S."/>
        </authorList>
    </citation>
    <scope>NUCLEOTIDE SEQUENCE [LARGE SCALE GENOMIC DNA]</scope>
    <source>
        <strain evidence="2">CGMCC 1.9108</strain>
    </source>
</reference>
<dbReference type="OrthoDB" id="312624at2"/>
<protein>
    <submittedName>
        <fullName evidence="1">Predicted flavoprotein CzcO associated with the cation diffusion facilitator CzcD</fullName>
    </submittedName>
</protein>
<name>A0A1G6LRY2_9RHOB</name>
<accession>A0A1G6LRY2</accession>
<dbReference type="PANTHER" id="PTHR42877">
    <property type="entry name" value="L-ORNITHINE N(5)-MONOOXYGENASE-RELATED"/>
    <property type="match status" value="1"/>
</dbReference>